<organism evidence="1 2">
    <name type="scientific">Marinomonas spartinae</name>
    <dbReference type="NCBI Taxonomy" id="1792290"/>
    <lineage>
        <taxon>Bacteria</taxon>
        <taxon>Pseudomonadati</taxon>
        <taxon>Pseudomonadota</taxon>
        <taxon>Gammaproteobacteria</taxon>
        <taxon>Oceanospirillales</taxon>
        <taxon>Oceanospirillaceae</taxon>
        <taxon>Marinomonas</taxon>
    </lineage>
</organism>
<evidence type="ECO:0000313" key="1">
    <source>
        <dbReference type="EMBL" id="SBS31543.1"/>
    </source>
</evidence>
<evidence type="ECO:0008006" key="3">
    <source>
        <dbReference type="Google" id="ProtNLM"/>
    </source>
</evidence>
<sequence length="229" mass="25803">MLAQAHYSLGKEAHAILLHHCNNLRVRLETLTQASNPTRFYHGFQHTFLFVLKGEVFLKHGQEDMLLKMHQGTLLSKLNTTIATVLTPQVEICVITFFHEPNTVSESDFKKVSSGTVEALPERLGVTSWPLWRGKSGTVSINLYPAHYKESTYYHKSTEQFLLPLSGEPLEISTNMQTAKKLSESGLFIEKQTPKAFYNISDNSVAVLSIYTPHPEKGRVMLLSKATNQ</sequence>
<dbReference type="Proteomes" id="UP000092544">
    <property type="component" value="Unassembled WGS sequence"/>
</dbReference>
<dbReference type="RefSeq" id="WP_067016234.1">
    <property type="nucleotide sequence ID" value="NZ_FLOB01000004.1"/>
</dbReference>
<reference evidence="1 2" key="1">
    <citation type="submission" date="2016-06" db="EMBL/GenBank/DDBJ databases">
        <authorList>
            <person name="Kjaerup R.B."/>
            <person name="Dalgaard T.S."/>
            <person name="Juul-Madsen H.R."/>
        </authorList>
    </citation>
    <scope>NUCLEOTIDE SEQUENCE [LARGE SCALE GENOMIC DNA]</scope>
    <source>
        <strain evidence="1 2">CECT 8886</strain>
    </source>
</reference>
<keyword evidence="2" id="KW-1185">Reference proteome</keyword>
<accession>A0A1A8TGX3</accession>
<name>A0A1A8TGX3_9GAMM</name>
<dbReference type="EMBL" id="FLOB01000004">
    <property type="protein sequence ID" value="SBS31543.1"/>
    <property type="molecule type" value="Genomic_DNA"/>
</dbReference>
<proteinExistence type="predicted"/>
<gene>
    <name evidence="1" type="ORF">MSP8886_02154</name>
</gene>
<dbReference type="AlphaFoldDB" id="A0A1A8TGX3"/>
<protein>
    <recommendedName>
        <fullName evidence="3">Cupin domain protein</fullName>
    </recommendedName>
</protein>
<dbReference type="OrthoDB" id="6102283at2"/>
<evidence type="ECO:0000313" key="2">
    <source>
        <dbReference type="Proteomes" id="UP000092544"/>
    </source>
</evidence>